<protein>
    <submittedName>
        <fullName evidence="1">Uncharacterized protein</fullName>
    </submittedName>
</protein>
<reference evidence="1 2" key="1">
    <citation type="submission" date="2015-09" db="EMBL/GenBank/DDBJ databases">
        <authorList>
            <consortium name="Pathogen Informatics"/>
        </authorList>
    </citation>
    <scope>NUCLEOTIDE SEQUENCE [LARGE SCALE GENOMIC DNA]</scope>
    <source>
        <strain evidence="1 2">2789STDY5834902</strain>
    </source>
</reference>
<dbReference type="Proteomes" id="UP000095454">
    <property type="component" value="Unassembled WGS sequence"/>
</dbReference>
<proteinExistence type="predicted"/>
<evidence type="ECO:0000313" key="2">
    <source>
        <dbReference type="Proteomes" id="UP000095454"/>
    </source>
</evidence>
<gene>
    <name evidence="1" type="ORF">ERS852514_00241</name>
</gene>
<sequence>MRTDDEGDCGGAAVCIGFGEVESIDCEGGRAVYITGGEWASPKECGRINGTYTPVFFGTPRIILAPLRSKGLLPLGTLPETARGRRVLRFMRLPPPDFSLAYKRSDSEFGGGRYFVAPQEEHLYPVVTVSSHALLTSTCSSHAASSVTVSEYPCFTVT</sequence>
<accession>A0A174IDL0</accession>
<dbReference type="EMBL" id="CZAQ01000002">
    <property type="protein sequence ID" value="CUO83717.1"/>
    <property type="molecule type" value="Genomic_DNA"/>
</dbReference>
<organism evidence="1 2">
    <name type="scientific">Collinsella aerofaciens</name>
    <dbReference type="NCBI Taxonomy" id="74426"/>
    <lineage>
        <taxon>Bacteria</taxon>
        <taxon>Bacillati</taxon>
        <taxon>Actinomycetota</taxon>
        <taxon>Coriobacteriia</taxon>
        <taxon>Coriobacteriales</taxon>
        <taxon>Coriobacteriaceae</taxon>
        <taxon>Collinsella</taxon>
    </lineage>
</organism>
<dbReference type="AlphaFoldDB" id="A0A174IDL0"/>
<name>A0A174IDL0_9ACTN</name>
<evidence type="ECO:0000313" key="1">
    <source>
        <dbReference type="EMBL" id="CUO83717.1"/>
    </source>
</evidence>